<dbReference type="Gene3D" id="3.30.230.70">
    <property type="entry name" value="GHMP Kinase, N-terminal domain"/>
    <property type="match status" value="1"/>
</dbReference>
<dbReference type="GO" id="GO:0034476">
    <property type="term" value="P:U5 snRNA 3'-end processing"/>
    <property type="evidence" value="ECO:0007669"/>
    <property type="project" value="TreeGrafter"/>
</dbReference>
<dbReference type="EMBL" id="BQKY01000013">
    <property type="protein sequence ID" value="GJN93160.1"/>
    <property type="molecule type" value="Genomic_DNA"/>
</dbReference>
<dbReference type="GO" id="GO:0071035">
    <property type="term" value="P:nuclear polyadenylation-dependent rRNA catabolic process"/>
    <property type="evidence" value="ECO:0007669"/>
    <property type="project" value="TreeGrafter"/>
</dbReference>
<evidence type="ECO:0000256" key="1">
    <source>
        <dbReference type="ARBA" id="ARBA00004496"/>
    </source>
</evidence>
<keyword evidence="4" id="KW-0963">Cytoplasm</keyword>
<dbReference type="GO" id="GO:0016075">
    <property type="term" value="P:rRNA catabolic process"/>
    <property type="evidence" value="ECO:0007669"/>
    <property type="project" value="TreeGrafter"/>
</dbReference>
<sequence length="313" mass="32007">MASTSALFSPAELTFAQVPLTHSAAAAHPDDEVPLRLDGRTPLQYRDLVLETGVSQAQGALGSAKVSIEDAAGAGGGGTTEVYAGVRGEIETMSEAAPSVKADLPIHLASLLASLFSPASLPPTLLSHLVVLPGSKAWTLYLDILILSSSGGNVSDLSIIAARSALAATRLPLTRSIGFDEAGAQSAGDGAGMTVDEGFSGLVKGGKAGVRAVDFELIDGGEQGVRLPGWEDLPVGITLNLINQLPHLDATVLEESATSSQLVASFLPSGAVCGITQLGEGEIEYARVLPLISEASKYALELMKGLNAKLKAA</sequence>
<evidence type="ECO:0000256" key="6">
    <source>
        <dbReference type="ARBA" id="ARBA00042523"/>
    </source>
</evidence>
<dbReference type="GO" id="GO:0034475">
    <property type="term" value="P:U4 snRNA 3'-end processing"/>
    <property type="evidence" value="ECO:0007669"/>
    <property type="project" value="TreeGrafter"/>
</dbReference>
<keyword evidence="5" id="KW-0271">Exosome</keyword>
<dbReference type="InterPro" id="IPR036345">
    <property type="entry name" value="ExoRNase_PH_dom2_sf"/>
</dbReference>
<dbReference type="AlphaFoldDB" id="A0AAV5GTC2"/>
<protein>
    <recommendedName>
        <fullName evidence="6">Ribosomal RNA-processing protein 42</fullName>
    </recommendedName>
</protein>
<dbReference type="SUPFAM" id="SSF54211">
    <property type="entry name" value="Ribosomal protein S5 domain 2-like"/>
    <property type="match status" value="1"/>
</dbReference>
<evidence type="ECO:0000313" key="9">
    <source>
        <dbReference type="Proteomes" id="UP001342314"/>
    </source>
</evidence>
<dbReference type="GO" id="GO:0071028">
    <property type="term" value="P:nuclear mRNA surveillance"/>
    <property type="evidence" value="ECO:0007669"/>
    <property type="project" value="TreeGrafter"/>
</dbReference>
<dbReference type="InterPro" id="IPR027408">
    <property type="entry name" value="PNPase/RNase_PH_dom_sf"/>
</dbReference>
<keyword evidence="9" id="KW-1185">Reference proteome</keyword>
<accession>A0AAV5GTC2</accession>
<evidence type="ECO:0000256" key="4">
    <source>
        <dbReference type="ARBA" id="ARBA00022490"/>
    </source>
</evidence>
<feature type="domain" description="Exoribonuclease phosphorolytic" evidence="7">
    <location>
        <begin position="44"/>
        <end position="172"/>
    </location>
</feature>
<dbReference type="GO" id="GO:0000176">
    <property type="term" value="C:nuclear exosome (RNase complex)"/>
    <property type="evidence" value="ECO:0007669"/>
    <property type="project" value="TreeGrafter"/>
</dbReference>
<proteinExistence type="inferred from homology"/>
<dbReference type="Pfam" id="PF01138">
    <property type="entry name" value="RNase_PH"/>
    <property type="match status" value="1"/>
</dbReference>
<dbReference type="InterPro" id="IPR050590">
    <property type="entry name" value="Exosome_comp_Rrp42_subfam"/>
</dbReference>
<evidence type="ECO:0000313" key="8">
    <source>
        <dbReference type="EMBL" id="GJN93160.1"/>
    </source>
</evidence>
<gene>
    <name evidence="8" type="ORF">Rhopal_006207-T1</name>
</gene>
<evidence type="ECO:0000256" key="3">
    <source>
        <dbReference type="ARBA" id="ARBA00006678"/>
    </source>
</evidence>
<dbReference type="SUPFAM" id="SSF55666">
    <property type="entry name" value="Ribonuclease PH domain 2-like"/>
    <property type="match status" value="1"/>
</dbReference>
<dbReference type="Proteomes" id="UP001342314">
    <property type="component" value="Unassembled WGS sequence"/>
</dbReference>
<dbReference type="GO" id="GO:0035925">
    <property type="term" value="F:mRNA 3'-UTR AU-rich region binding"/>
    <property type="evidence" value="ECO:0007669"/>
    <property type="project" value="TreeGrafter"/>
</dbReference>
<comment type="caution">
    <text evidence="8">The sequence shown here is derived from an EMBL/GenBank/DDBJ whole genome shotgun (WGS) entry which is preliminary data.</text>
</comment>
<comment type="subcellular location">
    <subcellularLocation>
        <location evidence="1">Cytoplasm</location>
    </subcellularLocation>
    <subcellularLocation>
        <location evidence="2">Nucleus</location>
        <location evidence="2">Nucleolus</location>
    </subcellularLocation>
</comment>
<dbReference type="GO" id="GO:0000467">
    <property type="term" value="P:exonucleolytic trimming to generate mature 3'-end of 5.8S rRNA from tricistronic rRNA transcript (SSU-rRNA, 5.8S rRNA, LSU-rRNA)"/>
    <property type="evidence" value="ECO:0007669"/>
    <property type="project" value="TreeGrafter"/>
</dbReference>
<organism evidence="8 9">
    <name type="scientific">Rhodotorula paludigena</name>
    <dbReference type="NCBI Taxonomy" id="86838"/>
    <lineage>
        <taxon>Eukaryota</taxon>
        <taxon>Fungi</taxon>
        <taxon>Dikarya</taxon>
        <taxon>Basidiomycota</taxon>
        <taxon>Pucciniomycotina</taxon>
        <taxon>Microbotryomycetes</taxon>
        <taxon>Sporidiobolales</taxon>
        <taxon>Sporidiobolaceae</taxon>
        <taxon>Rhodotorula</taxon>
    </lineage>
</organism>
<dbReference type="GO" id="GO:0005730">
    <property type="term" value="C:nucleolus"/>
    <property type="evidence" value="ECO:0007669"/>
    <property type="project" value="UniProtKB-SubCell"/>
</dbReference>
<dbReference type="GO" id="GO:0000177">
    <property type="term" value="C:cytoplasmic exosome (RNase complex)"/>
    <property type="evidence" value="ECO:0007669"/>
    <property type="project" value="TreeGrafter"/>
</dbReference>
<dbReference type="GO" id="GO:0034473">
    <property type="term" value="P:U1 snRNA 3'-end processing"/>
    <property type="evidence" value="ECO:0007669"/>
    <property type="project" value="TreeGrafter"/>
</dbReference>
<dbReference type="PANTHER" id="PTHR11097">
    <property type="entry name" value="EXOSOME COMPLEX EXONUCLEASE RIBOSOMAL RNA PROCESSING PROTEIN"/>
    <property type="match status" value="1"/>
</dbReference>
<dbReference type="PANTHER" id="PTHR11097:SF8">
    <property type="entry name" value="EXOSOME COMPLEX COMPONENT RRP42"/>
    <property type="match status" value="1"/>
</dbReference>
<dbReference type="GO" id="GO:0071038">
    <property type="term" value="P:TRAMP-dependent tRNA surveillance pathway"/>
    <property type="evidence" value="ECO:0007669"/>
    <property type="project" value="TreeGrafter"/>
</dbReference>
<evidence type="ECO:0000259" key="7">
    <source>
        <dbReference type="Pfam" id="PF01138"/>
    </source>
</evidence>
<dbReference type="InterPro" id="IPR020568">
    <property type="entry name" value="Ribosomal_Su5_D2-typ_SF"/>
</dbReference>
<dbReference type="InterPro" id="IPR001247">
    <property type="entry name" value="ExoRNase_PH_dom1"/>
</dbReference>
<name>A0AAV5GTC2_9BASI</name>
<reference evidence="8 9" key="1">
    <citation type="submission" date="2021-12" db="EMBL/GenBank/DDBJ databases">
        <title>High titer production of polyol ester of fatty acids by Rhodotorula paludigena BS15 towards product separation-free biomass refinery.</title>
        <authorList>
            <person name="Mano J."/>
            <person name="Ono H."/>
            <person name="Tanaka T."/>
            <person name="Naito K."/>
            <person name="Sushida H."/>
            <person name="Ike M."/>
            <person name="Tokuyasu K."/>
            <person name="Kitaoka M."/>
        </authorList>
    </citation>
    <scope>NUCLEOTIDE SEQUENCE [LARGE SCALE GENOMIC DNA]</scope>
    <source>
        <strain evidence="8 9">BS15</strain>
    </source>
</reference>
<evidence type="ECO:0000256" key="5">
    <source>
        <dbReference type="ARBA" id="ARBA00022835"/>
    </source>
</evidence>
<comment type="similarity">
    <text evidence="3">Belongs to the RNase PH family.</text>
</comment>
<evidence type="ECO:0000256" key="2">
    <source>
        <dbReference type="ARBA" id="ARBA00004604"/>
    </source>
</evidence>